<evidence type="ECO:0000256" key="1">
    <source>
        <dbReference type="SAM" id="Phobius"/>
    </source>
</evidence>
<keyword evidence="1" id="KW-0472">Membrane</keyword>
<keyword evidence="1" id="KW-0812">Transmembrane</keyword>
<evidence type="ECO:0000313" key="3">
    <source>
        <dbReference type="Proteomes" id="UP000248423"/>
    </source>
</evidence>
<dbReference type="VEuPathDB" id="FungiDB:BO78DRAFT_174489"/>
<dbReference type="Proteomes" id="UP000248423">
    <property type="component" value="Unassembled WGS sequence"/>
</dbReference>
<organism evidence="2 3">
    <name type="scientific">Aspergillus sclerotiicarbonarius (strain CBS 121057 / IBT 28362)</name>
    <dbReference type="NCBI Taxonomy" id="1448318"/>
    <lineage>
        <taxon>Eukaryota</taxon>
        <taxon>Fungi</taxon>
        <taxon>Dikarya</taxon>
        <taxon>Ascomycota</taxon>
        <taxon>Pezizomycotina</taxon>
        <taxon>Eurotiomycetes</taxon>
        <taxon>Eurotiomycetidae</taxon>
        <taxon>Eurotiales</taxon>
        <taxon>Aspergillaceae</taxon>
        <taxon>Aspergillus</taxon>
        <taxon>Aspergillus subgen. Circumdati</taxon>
    </lineage>
</organism>
<reference evidence="2 3" key="1">
    <citation type="submission" date="2018-02" db="EMBL/GenBank/DDBJ databases">
        <title>The genomes of Aspergillus section Nigri reveals drivers in fungal speciation.</title>
        <authorList>
            <consortium name="DOE Joint Genome Institute"/>
            <person name="Vesth T.C."/>
            <person name="Nybo J."/>
            <person name="Theobald S."/>
            <person name="Brandl J."/>
            <person name="Frisvad J.C."/>
            <person name="Nielsen K.F."/>
            <person name="Lyhne E.K."/>
            <person name="Kogle M.E."/>
            <person name="Kuo A."/>
            <person name="Riley R."/>
            <person name="Clum A."/>
            <person name="Nolan M."/>
            <person name="Lipzen A."/>
            <person name="Salamov A."/>
            <person name="Henrissat B."/>
            <person name="Wiebenga A."/>
            <person name="De vries R.P."/>
            <person name="Grigoriev I.V."/>
            <person name="Mortensen U.H."/>
            <person name="Andersen M.R."/>
            <person name="Baker S.E."/>
        </authorList>
    </citation>
    <scope>NUCLEOTIDE SEQUENCE [LARGE SCALE GENOMIC DNA]</scope>
    <source>
        <strain evidence="2 3">CBS 121057</strain>
    </source>
</reference>
<name>A0A319E2H7_ASPSB</name>
<sequence>MPLLAPGGFWARRGAAIFVPFLSFFFFFFPPAHTNTPPNLLLNLTSFFLSLFLIISPPLSFILMTRYGDMQVKGVIKKGHGLGRVSSSFLFLSS</sequence>
<protein>
    <submittedName>
        <fullName evidence="2">Uncharacterized protein</fullName>
    </submittedName>
</protein>
<dbReference type="EMBL" id="KZ826371">
    <property type="protein sequence ID" value="PYI04227.1"/>
    <property type="molecule type" value="Genomic_DNA"/>
</dbReference>
<dbReference type="AlphaFoldDB" id="A0A319E2H7"/>
<accession>A0A319E2H7</accession>
<keyword evidence="1" id="KW-1133">Transmembrane helix</keyword>
<gene>
    <name evidence="2" type="ORF">BO78DRAFT_174489</name>
</gene>
<evidence type="ECO:0000313" key="2">
    <source>
        <dbReference type="EMBL" id="PYI04227.1"/>
    </source>
</evidence>
<keyword evidence="3" id="KW-1185">Reference proteome</keyword>
<proteinExistence type="predicted"/>
<feature type="transmembrane region" description="Helical" evidence="1">
    <location>
        <begin position="44"/>
        <end position="64"/>
    </location>
</feature>